<sequence length="127" mass="12639">MPNGQPIAGNTRTFIAGATISAYSRVNLSSGELAAAVLTDADEVGYVTADCVDQDAVAVVLRGSSGTQTAIAAGAIAVGATVYTAAAGKIDDTAASTSYPRGIALEAAGTDGDYIEILPIWDETAVA</sequence>
<name>A0A0F7LB50_9VIRU</name>
<organism evidence="1">
    <name type="scientific">uncultured marine virus</name>
    <dbReference type="NCBI Taxonomy" id="186617"/>
    <lineage>
        <taxon>Viruses</taxon>
        <taxon>environmental samples</taxon>
    </lineage>
</organism>
<evidence type="ECO:0000313" key="1">
    <source>
        <dbReference type="EMBL" id="AKH48411.1"/>
    </source>
</evidence>
<evidence type="ECO:0008006" key="2">
    <source>
        <dbReference type="Google" id="ProtNLM"/>
    </source>
</evidence>
<reference evidence="1" key="2">
    <citation type="submission" date="2015-03" db="EMBL/GenBank/DDBJ databases">
        <authorList>
            <person name="Chow C.-E.T."/>
            <person name="Winget D.M."/>
            <person name="White R.A.III."/>
            <person name="Hallam S.J."/>
            <person name="Suttle C.A."/>
        </authorList>
    </citation>
    <scope>NUCLEOTIDE SEQUENCE</scope>
    <source>
        <strain evidence="1">Oxic1_8</strain>
    </source>
</reference>
<accession>A0A0F7LB50</accession>
<dbReference type="InterPro" id="IPR011231">
    <property type="entry name" value="Phage_VT1-Sakai_H0018"/>
</dbReference>
<reference evidence="1" key="1">
    <citation type="journal article" date="2015" name="Front. Microbiol.">
        <title>Combining genomic sequencing methods to explore viral diversity and reveal potential virus-host interactions.</title>
        <authorList>
            <person name="Chow C.E."/>
            <person name="Winget D.M."/>
            <person name="White R.A.III."/>
            <person name="Hallam S.J."/>
            <person name="Suttle C.A."/>
        </authorList>
    </citation>
    <scope>NUCLEOTIDE SEQUENCE</scope>
    <source>
        <strain evidence="1">Oxic1_8</strain>
    </source>
</reference>
<dbReference type="Pfam" id="PF09956">
    <property type="entry name" value="Phage_cement_2"/>
    <property type="match status" value="1"/>
</dbReference>
<dbReference type="EMBL" id="KR029603">
    <property type="protein sequence ID" value="AKH48411.1"/>
    <property type="molecule type" value="Genomic_DNA"/>
</dbReference>
<proteinExistence type="predicted"/>
<protein>
    <recommendedName>
        <fullName evidence="2">DUF2190 domain-containing protein</fullName>
    </recommendedName>
</protein>